<evidence type="ECO:0000313" key="8">
    <source>
        <dbReference type="EMBL" id="APU12797.1"/>
    </source>
</evidence>
<evidence type="ECO:0000256" key="2">
    <source>
        <dbReference type="ARBA" id="ARBA00022475"/>
    </source>
</evidence>
<keyword evidence="2" id="KW-1003">Cell membrane</keyword>
<evidence type="ECO:0000256" key="4">
    <source>
        <dbReference type="ARBA" id="ARBA00022989"/>
    </source>
</evidence>
<feature type="transmembrane region" description="Helical" evidence="6">
    <location>
        <begin position="266"/>
        <end position="289"/>
    </location>
</feature>
<keyword evidence="3 6" id="KW-0812">Transmembrane</keyword>
<proteinExistence type="predicted"/>
<dbReference type="Proteomes" id="UP000185511">
    <property type="component" value="Chromosome"/>
</dbReference>
<feature type="transmembrane region" description="Helical" evidence="6">
    <location>
        <begin position="390"/>
        <end position="414"/>
    </location>
</feature>
<dbReference type="GO" id="GO:0005886">
    <property type="term" value="C:plasma membrane"/>
    <property type="evidence" value="ECO:0007669"/>
    <property type="project" value="UniProtKB-SubCell"/>
</dbReference>
<organism evidence="8 9">
    <name type="scientific">Actinoalloteichus fjordicus</name>
    <dbReference type="NCBI Taxonomy" id="1612552"/>
    <lineage>
        <taxon>Bacteria</taxon>
        <taxon>Bacillati</taxon>
        <taxon>Actinomycetota</taxon>
        <taxon>Actinomycetes</taxon>
        <taxon>Pseudonocardiales</taxon>
        <taxon>Pseudonocardiaceae</taxon>
        <taxon>Actinoalloteichus</taxon>
    </lineage>
</organism>
<reference evidence="9" key="1">
    <citation type="submission" date="2016-06" db="EMBL/GenBank/DDBJ databases">
        <title>Complete genome sequence of Actinoalloteichus fjordicus DSM 46855 (=ADI127-17), type strain of the new species Actinoalloteichus fjordicus.</title>
        <authorList>
            <person name="Ruckert C."/>
            <person name="Nouioui I."/>
            <person name="Willmese J."/>
            <person name="van Wezel G."/>
            <person name="Klenk H.-P."/>
            <person name="Kalinowski J."/>
            <person name="Zotchev S.B."/>
        </authorList>
    </citation>
    <scope>NUCLEOTIDE SEQUENCE [LARGE SCALE GENOMIC DNA]</scope>
    <source>
        <strain evidence="9">ADI127-7</strain>
    </source>
</reference>
<dbReference type="GO" id="GO:0022857">
    <property type="term" value="F:transmembrane transporter activity"/>
    <property type="evidence" value="ECO:0007669"/>
    <property type="project" value="InterPro"/>
</dbReference>
<evidence type="ECO:0000256" key="5">
    <source>
        <dbReference type="ARBA" id="ARBA00023136"/>
    </source>
</evidence>
<dbReference type="InterPro" id="IPR020846">
    <property type="entry name" value="MFS_dom"/>
</dbReference>
<dbReference type="PROSITE" id="PS50850">
    <property type="entry name" value="MFS"/>
    <property type="match status" value="1"/>
</dbReference>
<dbReference type="AlphaFoldDB" id="A0AAC9LA19"/>
<dbReference type="CDD" id="cd06173">
    <property type="entry name" value="MFS_MefA_like"/>
    <property type="match status" value="1"/>
</dbReference>
<evidence type="ECO:0000256" key="1">
    <source>
        <dbReference type="ARBA" id="ARBA00004651"/>
    </source>
</evidence>
<feature type="transmembrane region" description="Helical" evidence="6">
    <location>
        <begin position="359"/>
        <end position="378"/>
    </location>
</feature>
<feature type="transmembrane region" description="Helical" evidence="6">
    <location>
        <begin position="66"/>
        <end position="90"/>
    </location>
</feature>
<evidence type="ECO:0000313" key="9">
    <source>
        <dbReference type="Proteomes" id="UP000185511"/>
    </source>
</evidence>
<protein>
    <submittedName>
        <fullName evidence="8">Major Facilitator Superfamily transporter</fullName>
    </submittedName>
</protein>
<evidence type="ECO:0000256" key="6">
    <source>
        <dbReference type="SAM" id="Phobius"/>
    </source>
</evidence>
<dbReference type="InterPro" id="IPR036259">
    <property type="entry name" value="MFS_trans_sf"/>
</dbReference>
<feature type="transmembrane region" description="Helical" evidence="6">
    <location>
        <begin position="332"/>
        <end position="353"/>
    </location>
</feature>
<dbReference type="SUPFAM" id="SSF103473">
    <property type="entry name" value="MFS general substrate transporter"/>
    <property type="match status" value="1"/>
</dbReference>
<dbReference type="PANTHER" id="PTHR23513">
    <property type="entry name" value="INTEGRAL MEMBRANE EFFLUX PROTEIN-RELATED"/>
    <property type="match status" value="1"/>
</dbReference>
<feature type="transmembrane region" description="Helical" evidence="6">
    <location>
        <begin position="127"/>
        <end position="144"/>
    </location>
</feature>
<sequence>MGSLAQLTSLTCDVRYLAGRARPRRPQTLVLDLQSSGACILSSVTDIGAGGAGRIRIWDSKPFRRLWITGLFSSLTQWTMQIALTVGVLASHSGSTLAWMLLAGTVPGLLIGPFAGAVVDHRDPRRVACVGLAVQAVMTLGMGFLLDHSLVAVACCHATASIAHRFPPIALQRLRYAALDETRWPLANAAVSRIMALTLILGALLGSTGVTVLGVLPTFAAACGMAALAAALVWTVPGDADHGRPSARGGMRFGGGLAALRRYPSAGAVIVLCTAWGLIGGGLTVLLGILGTELTDDGRGVGVLLAVYGTGLLLGTLVVGRLAPRVLSRANVGAYAVQGLVWAAVAPLSALLLPVSAALFVMGIAGGFIIGLEITLLLRDVPRELHGRVLGIYLVADGASGQLSLALIGAALGIASAQQIIVVGGLLSVGVTVIAALLFRTAPPRPAAEAAV</sequence>
<keyword evidence="9" id="KW-1185">Reference proteome</keyword>
<feature type="domain" description="Major facilitator superfamily (MFS) profile" evidence="7">
    <location>
        <begin position="195"/>
        <end position="452"/>
    </location>
</feature>
<dbReference type="EMBL" id="CP016076">
    <property type="protein sequence ID" value="APU12797.1"/>
    <property type="molecule type" value="Genomic_DNA"/>
</dbReference>
<feature type="transmembrane region" description="Helical" evidence="6">
    <location>
        <begin position="96"/>
        <end position="115"/>
    </location>
</feature>
<dbReference type="KEGG" id="acad:UA74_03580"/>
<keyword evidence="4 6" id="KW-1133">Transmembrane helix</keyword>
<dbReference type="Gene3D" id="1.20.1250.20">
    <property type="entry name" value="MFS general substrate transporter like domains"/>
    <property type="match status" value="2"/>
</dbReference>
<feature type="transmembrane region" description="Helical" evidence="6">
    <location>
        <begin position="420"/>
        <end position="439"/>
    </location>
</feature>
<feature type="transmembrane region" description="Helical" evidence="6">
    <location>
        <begin position="301"/>
        <end position="320"/>
    </location>
</feature>
<dbReference type="Pfam" id="PF07690">
    <property type="entry name" value="MFS_1"/>
    <property type="match status" value="1"/>
</dbReference>
<evidence type="ECO:0000259" key="7">
    <source>
        <dbReference type="PROSITE" id="PS50850"/>
    </source>
</evidence>
<dbReference type="PANTHER" id="PTHR23513:SF11">
    <property type="entry name" value="STAPHYLOFERRIN A TRANSPORTER"/>
    <property type="match status" value="1"/>
</dbReference>
<keyword evidence="5 6" id="KW-0472">Membrane</keyword>
<gene>
    <name evidence="8" type="ORF">UA74_03580</name>
</gene>
<feature type="transmembrane region" description="Helical" evidence="6">
    <location>
        <begin position="186"/>
        <end position="206"/>
    </location>
</feature>
<dbReference type="InterPro" id="IPR011701">
    <property type="entry name" value="MFS"/>
</dbReference>
<name>A0AAC9LA19_9PSEU</name>
<evidence type="ECO:0000256" key="3">
    <source>
        <dbReference type="ARBA" id="ARBA00022692"/>
    </source>
</evidence>
<accession>A0AAC9LA19</accession>
<comment type="subcellular location">
    <subcellularLocation>
        <location evidence="1">Cell membrane</location>
        <topology evidence="1">Multi-pass membrane protein</topology>
    </subcellularLocation>
</comment>